<evidence type="ECO:0000313" key="1">
    <source>
        <dbReference type="EMBL" id="MBI5248410.1"/>
    </source>
</evidence>
<comment type="caution">
    <text evidence="1">The sequence shown here is derived from an EMBL/GenBank/DDBJ whole genome shotgun (WGS) entry which is preliminary data.</text>
</comment>
<name>A0A9D6V0F3_9BACT</name>
<evidence type="ECO:0000313" key="2">
    <source>
        <dbReference type="Proteomes" id="UP000807825"/>
    </source>
</evidence>
<accession>A0A9D6V0F3</accession>
<organism evidence="1 2">
    <name type="scientific">Desulfomonile tiedjei</name>
    <dbReference type="NCBI Taxonomy" id="2358"/>
    <lineage>
        <taxon>Bacteria</taxon>
        <taxon>Pseudomonadati</taxon>
        <taxon>Thermodesulfobacteriota</taxon>
        <taxon>Desulfomonilia</taxon>
        <taxon>Desulfomonilales</taxon>
        <taxon>Desulfomonilaceae</taxon>
        <taxon>Desulfomonile</taxon>
    </lineage>
</organism>
<reference evidence="1" key="1">
    <citation type="submission" date="2020-07" db="EMBL/GenBank/DDBJ databases">
        <title>Huge and variable diversity of episymbiotic CPR bacteria and DPANN archaea in groundwater ecosystems.</title>
        <authorList>
            <person name="He C.Y."/>
            <person name="Keren R."/>
            <person name="Whittaker M."/>
            <person name="Farag I.F."/>
            <person name="Doudna J."/>
            <person name="Cate J.H.D."/>
            <person name="Banfield J.F."/>
        </authorList>
    </citation>
    <scope>NUCLEOTIDE SEQUENCE</scope>
    <source>
        <strain evidence="1">NC_groundwater_1664_Pr3_B-0.1um_52_9</strain>
    </source>
</reference>
<protein>
    <submittedName>
        <fullName evidence="1">Uncharacterized protein</fullName>
    </submittedName>
</protein>
<dbReference type="AlphaFoldDB" id="A0A9D6V0F3"/>
<dbReference type="Proteomes" id="UP000807825">
    <property type="component" value="Unassembled WGS sequence"/>
</dbReference>
<gene>
    <name evidence="1" type="ORF">HY912_02850</name>
</gene>
<sequence length="77" mass="9061">MSGGDDYETDLTNSDEMKFLTETDDIRIDEELTRPRVEIWPYDEWQAWVASHERGKRNMLCHMQAMTASPFCAMGYH</sequence>
<dbReference type="EMBL" id="JACRDE010000087">
    <property type="protein sequence ID" value="MBI5248410.1"/>
    <property type="molecule type" value="Genomic_DNA"/>
</dbReference>
<proteinExistence type="predicted"/>